<dbReference type="InterPro" id="IPR057383">
    <property type="entry name" value="Tad3"/>
</dbReference>
<accession>A0A7X2P7M7</accession>
<dbReference type="EMBL" id="VUMV01000002">
    <property type="protein sequence ID" value="MST81560.1"/>
    <property type="molecule type" value="Genomic_DNA"/>
</dbReference>
<evidence type="ECO:0000313" key="2">
    <source>
        <dbReference type="Proteomes" id="UP000466864"/>
    </source>
</evidence>
<dbReference type="AlphaFoldDB" id="A0A7X2P7M7"/>
<reference evidence="1 2" key="1">
    <citation type="submission" date="2019-08" db="EMBL/GenBank/DDBJ databases">
        <title>In-depth cultivation of the pig gut microbiome towards novel bacterial diversity and tailored functional studies.</title>
        <authorList>
            <person name="Wylensek D."/>
            <person name="Hitch T.C.A."/>
            <person name="Clavel T."/>
        </authorList>
    </citation>
    <scope>NUCLEOTIDE SEQUENCE [LARGE SCALE GENOMIC DNA]</scope>
    <source>
        <strain evidence="1 2">Oil+RF-744-WCA-WT-13</strain>
    </source>
</reference>
<keyword evidence="2" id="KW-1185">Reference proteome</keyword>
<comment type="caution">
    <text evidence="1">The sequence shown here is derived from an EMBL/GenBank/DDBJ whole genome shotgun (WGS) entry which is preliminary data.</text>
</comment>
<evidence type="ECO:0000313" key="1">
    <source>
        <dbReference type="EMBL" id="MST81560.1"/>
    </source>
</evidence>
<protein>
    <submittedName>
        <fullName evidence="1">Uncharacterized protein</fullName>
    </submittedName>
</protein>
<dbReference type="RefSeq" id="WP_154457358.1">
    <property type="nucleotide sequence ID" value="NZ_VUMV01000002.1"/>
</dbReference>
<organism evidence="1 2">
    <name type="scientific">Bilifractor porci</name>
    <dbReference type="NCBI Taxonomy" id="2606636"/>
    <lineage>
        <taxon>Bacteria</taxon>
        <taxon>Bacillati</taxon>
        <taxon>Bacillota</taxon>
        <taxon>Clostridia</taxon>
        <taxon>Lachnospirales</taxon>
        <taxon>Lachnospiraceae</taxon>
        <taxon>Bilifractor</taxon>
    </lineage>
</organism>
<sequence>MMEWAEREVYEFIRGCDNKEYARLCCDSTLKAYHSLMEDGHSGMSIGITKNILDKLIEGKPLTMIEDIQDVWGYSSTDALGNRIYQCKRMSSLFKTVDRGMNSKYSDVDRVRCVDKFDCQFSSGIATRYVDEHYPIKMPYDGSDKYVFTTDEFLLDEANGQFDFFALLTLKINGNQDYDFNPVYYDLRSDGKPIEISESTYNEYKQIAKRRKK</sequence>
<gene>
    <name evidence="1" type="ORF">FYJ60_04455</name>
</gene>
<name>A0A7X2P7M7_9FIRM</name>
<dbReference type="Proteomes" id="UP000466864">
    <property type="component" value="Unassembled WGS sequence"/>
</dbReference>
<proteinExistence type="predicted"/>
<dbReference type="Pfam" id="PF25185">
    <property type="entry name" value="Tad3"/>
    <property type="match status" value="1"/>
</dbReference>